<name>A0A4R5YGB4_9MICO</name>
<evidence type="ECO:0008006" key="3">
    <source>
        <dbReference type="Google" id="ProtNLM"/>
    </source>
</evidence>
<sequence length="77" mass="9017">MTDNRNQHVRTDAVDDALVTLDDLAVAYRVSRHTIDRWLTADTIERVPFGREKAVRLGDISNLPEHPVRWQRKKPRK</sequence>
<dbReference type="AlphaFoldDB" id="A0A4R5YGB4"/>
<accession>A0A4R5YGB4</accession>
<evidence type="ECO:0000313" key="2">
    <source>
        <dbReference type="Proteomes" id="UP000295633"/>
    </source>
</evidence>
<comment type="caution">
    <text evidence="1">The sequence shown here is derived from an EMBL/GenBank/DDBJ whole genome shotgun (WGS) entry which is preliminary data.</text>
</comment>
<dbReference type="RefSeq" id="WP_133400029.1">
    <property type="nucleotide sequence ID" value="NZ_SMZX01000002.1"/>
</dbReference>
<dbReference type="Proteomes" id="UP000295633">
    <property type="component" value="Unassembled WGS sequence"/>
</dbReference>
<dbReference type="EMBL" id="SMZX01000002">
    <property type="protein sequence ID" value="TDL44063.1"/>
    <property type="molecule type" value="Genomic_DNA"/>
</dbReference>
<gene>
    <name evidence="1" type="ORF">E2R54_12925</name>
</gene>
<protein>
    <recommendedName>
        <fullName evidence="3">Helix-turn-helix domain-containing protein</fullName>
    </recommendedName>
</protein>
<reference evidence="1 2" key="1">
    <citation type="submission" date="2019-03" db="EMBL/GenBank/DDBJ databases">
        <title>Genome Sequencing and Assembly of Various Microbes Isolated from Partially Reclaimed Soil and Acid Mine Drainage (AMD) Site.</title>
        <authorList>
            <person name="Steinbock B."/>
            <person name="Bechtold R."/>
            <person name="Sevigny J.L."/>
            <person name="Thomas D."/>
            <person name="Cuthill L.R."/>
            <person name="Aveiro Johannsen E.J."/>
            <person name="Thomas K."/>
            <person name="Ghosh A."/>
        </authorList>
    </citation>
    <scope>NUCLEOTIDE SEQUENCE [LARGE SCALE GENOMIC DNA]</scope>
    <source>
        <strain evidence="1 2">F-B2</strain>
    </source>
</reference>
<evidence type="ECO:0000313" key="1">
    <source>
        <dbReference type="EMBL" id="TDL44063.1"/>
    </source>
</evidence>
<proteinExistence type="predicted"/>
<organism evidence="1 2">
    <name type="scientific">Microbacterium oleivorans</name>
    <dbReference type="NCBI Taxonomy" id="273677"/>
    <lineage>
        <taxon>Bacteria</taxon>
        <taxon>Bacillati</taxon>
        <taxon>Actinomycetota</taxon>
        <taxon>Actinomycetes</taxon>
        <taxon>Micrococcales</taxon>
        <taxon>Microbacteriaceae</taxon>
        <taxon>Microbacterium</taxon>
    </lineage>
</organism>